<dbReference type="InterPro" id="IPR049713">
    <property type="entry name" value="Pr6Pr-like"/>
</dbReference>
<feature type="transmembrane region" description="Helical" evidence="1">
    <location>
        <begin position="80"/>
        <end position="103"/>
    </location>
</feature>
<proteinExistence type="predicted"/>
<comment type="caution">
    <text evidence="2">The sequence shown here is derived from an EMBL/GenBank/DDBJ whole genome shotgun (WGS) entry which is preliminary data.</text>
</comment>
<keyword evidence="3" id="KW-1185">Reference proteome</keyword>
<evidence type="ECO:0000313" key="2">
    <source>
        <dbReference type="EMBL" id="RFS21341.1"/>
    </source>
</evidence>
<feature type="transmembrane region" description="Helical" evidence="1">
    <location>
        <begin position="40"/>
        <end position="59"/>
    </location>
</feature>
<dbReference type="AlphaFoldDB" id="A0A3E1Y827"/>
<feature type="transmembrane region" description="Helical" evidence="1">
    <location>
        <begin position="178"/>
        <end position="203"/>
    </location>
</feature>
<dbReference type="Proteomes" id="UP000260644">
    <property type="component" value="Unassembled WGS sequence"/>
</dbReference>
<evidence type="ECO:0000256" key="1">
    <source>
        <dbReference type="SAM" id="Phobius"/>
    </source>
</evidence>
<evidence type="ECO:0008006" key="4">
    <source>
        <dbReference type="Google" id="ProtNLM"/>
    </source>
</evidence>
<sequence length="212" mass="24335">MNKQSLQQIILIILSFGGWFALIAQFVIMMGNKEVPTYELVIRFFSFFTILTNILLAINSTTLLLIPKSGIGKWFAKPQVATALTVYILIVSLVYNIVLRSLWHPIGLQKIVDELLHTVLPILFVLYWIYFVPKNTLCYKYLWSFLLYPLGYIIYVLIRGTISGFYPYPFLNVVDQGWNATIVAIIVLAFVFILFSLIFLAIAKQLTKRGQP</sequence>
<reference evidence="2 3" key="1">
    <citation type="submission" date="2018-07" db="EMBL/GenBank/DDBJ databases">
        <title>Chitinophaga K2CV101002-2 sp. nov., isolated from a monsoon evergreen broad-leaved forest soil.</title>
        <authorList>
            <person name="Lv Y."/>
        </authorList>
    </citation>
    <scope>NUCLEOTIDE SEQUENCE [LARGE SCALE GENOMIC DNA]</scope>
    <source>
        <strain evidence="2 3">GDMCC 1.1288</strain>
    </source>
</reference>
<name>A0A3E1Y827_9BACT</name>
<keyword evidence="1" id="KW-0812">Transmembrane</keyword>
<accession>A0A3E1Y827</accession>
<evidence type="ECO:0000313" key="3">
    <source>
        <dbReference type="Proteomes" id="UP000260644"/>
    </source>
</evidence>
<dbReference type="OrthoDB" id="9809977at2"/>
<dbReference type="NCBIfam" id="NF038065">
    <property type="entry name" value="Pr6Pr"/>
    <property type="match status" value="1"/>
</dbReference>
<feature type="transmembrane region" description="Helical" evidence="1">
    <location>
        <begin position="145"/>
        <end position="166"/>
    </location>
</feature>
<organism evidence="2 3">
    <name type="scientific">Chitinophaga silvatica</name>
    <dbReference type="NCBI Taxonomy" id="2282649"/>
    <lineage>
        <taxon>Bacteria</taxon>
        <taxon>Pseudomonadati</taxon>
        <taxon>Bacteroidota</taxon>
        <taxon>Chitinophagia</taxon>
        <taxon>Chitinophagales</taxon>
        <taxon>Chitinophagaceae</taxon>
        <taxon>Chitinophaga</taxon>
    </lineage>
</organism>
<dbReference type="EMBL" id="QPMM01000008">
    <property type="protein sequence ID" value="RFS21341.1"/>
    <property type="molecule type" value="Genomic_DNA"/>
</dbReference>
<feature type="transmembrane region" description="Helical" evidence="1">
    <location>
        <begin position="115"/>
        <end position="133"/>
    </location>
</feature>
<dbReference type="RefSeq" id="WP_116976752.1">
    <property type="nucleotide sequence ID" value="NZ_QPMM01000008.1"/>
</dbReference>
<protein>
    <recommendedName>
        <fullName evidence="4">FAR-17a/AIG1-like protein</fullName>
    </recommendedName>
</protein>
<gene>
    <name evidence="2" type="ORF">DVR12_15680</name>
</gene>
<keyword evidence="1" id="KW-0472">Membrane</keyword>
<feature type="transmembrane region" description="Helical" evidence="1">
    <location>
        <begin position="9"/>
        <end position="28"/>
    </location>
</feature>
<keyword evidence="1" id="KW-1133">Transmembrane helix</keyword>